<evidence type="ECO:0000313" key="2">
    <source>
        <dbReference type="Proteomes" id="UP000680348"/>
    </source>
</evidence>
<dbReference type="EMBL" id="JAGWCR010000010">
    <property type="protein sequence ID" value="MBS3650769.1"/>
    <property type="molecule type" value="Genomic_DNA"/>
</dbReference>
<comment type="caution">
    <text evidence="1">The sequence shown here is derived from an EMBL/GenBank/DDBJ whole genome shotgun (WGS) entry which is preliminary data.</text>
</comment>
<gene>
    <name evidence="1" type="ORF">KEU06_19340</name>
</gene>
<evidence type="ECO:0000313" key="1">
    <source>
        <dbReference type="EMBL" id="MBS3650769.1"/>
    </source>
</evidence>
<name>A0A942DYW6_9HYPH</name>
<protein>
    <submittedName>
        <fullName evidence="1">Uncharacterized protein</fullName>
    </submittedName>
</protein>
<sequence length="69" mass="7765">MRFSGTFTPEQLDLLARVLDHHCSSHGIESALEKEDVARHLLSLYHARPGSAECLLDILEERLRPKAIA</sequence>
<accession>A0A942DYW6</accession>
<dbReference type="RefSeq" id="WP_188256311.1">
    <property type="nucleotide sequence ID" value="NZ_JABVCF010000010.1"/>
</dbReference>
<organism evidence="1 2">
    <name type="scientific">Pseudaminobacter soli</name>
    <name type="common">ex Zhang et al. 2022</name>
    <dbReference type="NCBI Taxonomy" id="2831468"/>
    <lineage>
        <taxon>Bacteria</taxon>
        <taxon>Pseudomonadati</taxon>
        <taxon>Pseudomonadota</taxon>
        <taxon>Alphaproteobacteria</taxon>
        <taxon>Hyphomicrobiales</taxon>
        <taxon>Phyllobacteriaceae</taxon>
        <taxon>Pseudaminobacter</taxon>
    </lineage>
</organism>
<dbReference type="AlphaFoldDB" id="A0A942DYW6"/>
<dbReference type="Proteomes" id="UP000680348">
    <property type="component" value="Unassembled WGS sequence"/>
</dbReference>
<proteinExistence type="predicted"/>
<keyword evidence="2" id="KW-1185">Reference proteome</keyword>
<reference evidence="1" key="1">
    <citation type="submission" date="2021-04" db="EMBL/GenBank/DDBJ databases">
        <title>Pseudaminobacter soli sp. nov., isolated from paddy soil contaminated by heavy metals.</title>
        <authorList>
            <person name="Zhang K."/>
        </authorList>
    </citation>
    <scope>NUCLEOTIDE SEQUENCE</scope>
    <source>
        <strain evidence="1">19-2017</strain>
    </source>
</reference>